<evidence type="ECO:0000256" key="1">
    <source>
        <dbReference type="SAM" id="MobiDB-lite"/>
    </source>
</evidence>
<reference evidence="2" key="1">
    <citation type="submission" date="2020-05" db="EMBL/GenBank/DDBJ databases">
        <title>Mycena genomes resolve the evolution of fungal bioluminescence.</title>
        <authorList>
            <person name="Tsai I.J."/>
        </authorList>
    </citation>
    <scope>NUCLEOTIDE SEQUENCE</scope>
    <source>
        <strain evidence="2">110903Hualien_Pintung</strain>
    </source>
</reference>
<comment type="caution">
    <text evidence="2">The sequence shown here is derived from an EMBL/GenBank/DDBJ whole genome shotgun (WGS) entry which is preliminary data.</text>
</comment>
<protein>
    <submittedName>
        <fullName evidence="2">Uncharacterized protein</fullName>
    </submittedName>
</protein>
<evidence type="ECO:0000313" key="3">
    <source>
        <dbReference type="Proteomes" id="UP000613580"/>
    </source>
</evidence>
<keyword evidence="3" id="KW-1185">Reference proteome</keyword>
<dbReference type="EMBL" id="JACAZE010000016">
    <property type="protein sequence ID" value="KAF7296590.1"/>
    <property type="molecule type" value="Genomic_DNA"/>
</dbReference>
<dbReference type="Proteomes" id="UP000613580">
    <property type="component" value="Unassembled WGS sequence"/>
</dbReference>
<dbReference type="AlphaFoldDB" id="A0A8H6SEY0"/>
<sequence length="368" mass="40619">MFKSLGFRTTRSGREWSGYRMEVFDVDADALAHRTASNLRDESDEDYSGTKTRITFKARTRPKRPSLKTALAPRVALEDDDLDDLVRDGGFSRLPTRSHTSSLPAADFFSAHPQDQGRRPSTPASPGNARRQELLCQTHSPSHSDTPISTSTQAPRESLWRPTGFICLSDPTLNNRREKAAKVAAKKSRRTENAAPTPVLLPTAGKFTKAEMEAMGMTEDNWDGKSQVAYADCKGRQLAVLCGQPRDTLESNWGRDAAIAGFELMKQAAAELSPLGVDIHAAADGKEKRRRRKKKKKKRNVRRGDHRAETVGVGVGNGRQGPRNFRCDQDDAAILERLLQAEPFTRTAGFSNSILLNSHQNCTSTTGT</sequence>
<proteinExistence type="predicted"/>
<feature type="region of interest" description="Disordered" evidence="1">
    <location>
        <begin position="92"/>
        <end position="131"/>
    </location>
</feature>
<feature type="compositionally biased region" description="Basic residues" evidence="1">
    <location>
        <begin position="288"/>
        <end position="301"/>
    </location>
</feature>
<name>A0A8H6SEY0_MYCCL</name>
<feature type="region of interest" description="Disordered" evidence="1">
    <location>
        <begin position="284"/>
        <end position="324"/>
    </location>
</feature>
<evidence type="ECO:0000313" key="2">
    <source>
        <dbReference type="EMBL" id="KAF7296590.1"/>
    </source>
</evidence>
<organism evidence="2 3">
    <name type="scientific">Mycena chlorophos</name>
    <name type="common">Agaric fungus</name>
    <name type="synonym">Agaricus chlorophos</name>
    <dbReference type="NCBI Taxonomy" id="658473"/>
    <lineage>
        <taxon>Eukaryota</taxon>
        <taxon>Fungi</taxon>
        <taxon>Dikarya</taxon>
        <taxon>Basidiomycota</taxon>
        <taxon>Agaricomycotina</taxon>
        <taxon>Agaricomycetes</taxon>
        <taxon>Agaricomycetidae</taxon>
        <taxon>Agaricales</taxon>
        <taxon>Marasmiineae</taxon>
        <taxon>Mycenaceae</taxon>
        <taxon>Mycena</taxon>
    </lineage>
</organism>
<accession>A0A8H6SEY0</accession>
<gene>
    <name evidence="2" type="ORF">HMN09_01066500</name>
</gene>